<dbReference type="Pfam" id="PF00289">
    <property type="entry name" value="Biotin_carb_N"/>
    <property type="match status" value="1"/>
</dbReference>
<dbReference type="InterPro" id="IPR013815">
    <property type="entry name" value="ATP_grasp_subdomain_1"/>
</dbReference>
<dbReference type="SUPFAM" id="SSF56059">
    <property type="entry name" value="Glutathione synthetase ATP-binding domain-like"/>
    <property type="match status" value="1"/>
</dbReference>
<dbReference type="InterPro" id="IPR005479">
    <property type="entry name" value="CPAse_ATP-bd"/>
</dbReference>
<keyword evidence="5" id="KW-0092">Biotin</keyword>
<dbReference type="InterPro" id="IPR005482">
    <property type="entry name" value="Biotin_COase_C"/>
</dbReference>
<dbReference type="PANTHER" id="PTHR18866:SF33">
    <property type="entry name" value="METHYLCROTONOYL-COA CARBOXYLASE SUBUNIT ALPHA, MITOCHONDRIAL-RELATED"/>
    <property type="match status" value="1"/>
</dbReference>
<dbReference type="PANTHER" id="PTHR18866">
    <property type="entry name" value="CARBOXYLASE:PYRUVATE/ACETYL-COA/PROPIONYL-COA CARBOXYLASE"/>
    <property type="match status" value="1"/>
</dbReference>
<gene>
    <name evidence="9" type="ORF">ACFQRG_05565</name>
</gene>
<keyword evidence="10" id="KW-1185">Reference proteome</keyword>
<dbReference type="InterPro" id="IPR005481">
    <property type="entry name" value="BC-like_N"/>
</dbReference>
<keyword evidence="2" id="KW-0436">Ligase</keyword>
<evidence type="ECO:0000256" key="5">
    <source>
        <dbReference type="ARBA" id="ARBA00023267"/>
    </source>
</evidence>
<dbReference type="Proteomes" id="UP001596505">
    <property type="component" value="Unassembled WGS sequence"/>
</dbReference>
<dbReference type="RefSeq" id="WP_380964566.1">
    <property type="nucleotide sequence ID" value="NZ_JBHTCO010000004.1"/>
</dbReference>
<dbReference type="SUPFAM" id="SSF52440">
    <property type="entry name" value="PreATP-grasp domain"/>
    <property type="match status" value="1"/>
</dbReference>
<keyword evidence="4 6" id="KW-0067">ATP-binding</keyword>
<name>A0ABW2PYX9_9BACL</name>
<dbReference type="InterPro" id="IPR016185">
    <property type="entry name" value="PreATP-grasp_dom_sf"/>
</dbReference>
<evidence type="ECO:0000256" key="3">
    <source>
        <dbReference type="ARBA" id="ARBA00022741"/>
    </source>
</evidence>
<dbReference type="NCBIfam" id="NF006367">
    <property type="entry name" value="PRK08591.1"/>
    <property type="match status" value="1"/>
</dbReference>
<accession>A0ABW2PYX9</accession>
<dbReference type="InterPro" id="IPR011764">
    <property type="entry name" value="Biotin_carboxylation_dom"/>
</dbReference>
<dbReference type="PROSITE" id="PS50975">
    <property type="entry name" value="ATP_GRASP"/>
    <property type="match status" value="1"/>
</dbReference>
<dbReference type="PROSITE" id="PS50979">
    <property type="entry name" value="BC"/>
    <property type="match status" value="1"/>
</dbReference>
<comment type="caution">
    <text evidence="9">The sequence shown here is derived from an EMBL/GenBank/DDBJ whole genome shotgun (WGS) entry which is preliminary data.</text>
</comment>
<proteinExistence type="predicted"/>
<dbReference type="Gene3D" id="3.40.50.20">
    <property type="match status" value="1"/>
</dbReference>
<evidence type="ECO:0000313" key="10">
    <source>
        <dbReference type="Proteomes" id="UP001596505"/>
    </source>
</evidence>
<dbReference type="SMART" id="SM00878">
    <property type="entry name" value="Biotin_carb_C"/>
    <property type="match status" value="1"/>
</dbReference>
<evidence type="ECO:0000256" key="1">
    <source>
        <dbReference type="ARBA" id="ARBA00013263"/>
    </source>
</evidence>
<dbReference type="Pfam" id="PF02786">
    <property type="entry name" value="CPSase_L_D2"/>
    <property type="match status" value="1"/>
</dbReference>
<dbReference type="Gene3D" id="3.30.470.20">
    <property type="entry name" value="ATP-grasp fold, B domain"/>
    <property type="match status" value="1"/>
</dbReference>
<reference evidence="10" key="1">
    <citation type="journal article" date="2019" name="Int. J. Syst. Evol. Microbiol.">
        <title>The Global Catalogue of Microorganisms (GCM) 10K type strain sequencing project: providing services to taxonomists for standard genome sequencing and annotation.</title>
        <authorList>
            <consortium name="The Broad Institute Genomics Platform"/>
            <consortium name="The Broad Institute Genome Sequencing Center for Infectious Disease"/>
            <person name="Wu L."/>
            <person name="Ma J."/>
        </authorList>
    </citation>
    <scope>NUCLEOTIDE SEQUENCE [LARGE SCALE GENOMIC DNA]</scope>
    <source>
        <strain evidence="10">CGMCC 1.16305</strain>
    </source>
</reference>
<protein>
    <recommendedName>
        <fullName evidence="1">biotin carboxylase</fullName>
        <ecNumber evidence="1">6.3.4.14</ecNumber>
    </recommendedName>
</protein>
<evidence type="ECO:0000313" key="9">
    <source>
        <dbReference type="EMBL" id="MFC7392446.1"/>
    </source>
</evidence>
<evidence type="ECO:0000256" key="2">
    <source>
        <dbReference type="ARBA" id="ARBA00022598"/>
    </source>
</evidence>
<dbReference type="EC" id="6.3.4.14" evidence="1"/>
<dbReference type="Pfam" id="PF02785">
    <property type="entry name" value="Biotin_carb_C"/>
    <property type="match status" value="1"/>
</dbReference>
<evidence type="ECO:0000259" key="7">
    <source>
        <dbReference type="PROSITE" id="PS50975"/>
    </source>
</evidence>
<evidence type="ECO:0000256" key="6">
    <source>
        <dbReference type="PROSITE-ProRule" id="PRU00409"/>
    </source>
</evidence>
<dbReference type="InterPro" id="IPR011054">
    <property type="entry name" value="Rudment_hybrid_motif"/>
</dbReference>
<dbReference type="EMBL" id="JBHTCO010000004">
    <property type="protein sequence ID" value="MFC7392446.1"/>
    <property type="molecule type" value="Genomic_DNA"/>
</dbReference>
<feature type="domain" description="ATP-grasp" evidence="7">
    <location>
        <begin position="119"/>
        <end position="315"/>
    </location>
</feature>
<keyword evidence="3 6" id="KW-0547">Nucleotide-binding</keyword>
<organism evidence="9 10">
    <name type="scientific">Scopulibacillus cellulosilyticus</name>
    <dbReference type="NCBI Taxonomy" id="2665665"/>
    <lineage>
        <taxon>Bacteria</taxon>
        <taxon>Bacillati</taxon>
        <taxon>Bacillota</taxon>
        <taxon>Bacilli</taxon>
        <taxon>Bacillales</taxon>
        <taxon>Sporolactobacillaceae</taxon>
        <taxon>Scopulibacillus</taxon>
    </lineage>
</organism>
<dbReference type="PROSITE" id="PS00866">
    <property type="entry name" value="CPSASE_1"/>
    <property type="match status" value="1"/>
</dbReference>
<evidence type="ECO:0000256" key="4">
    <source>
        <dbReference type="ARBA" id="ARBA00022840"/>
    </source>
</evidence>
<sequence length="439" mass="48478">MKKVLIANRGEIADRIIRTCQRLNIETVVVYSEADANLPYIKKADEAVCIGEPPAQKSYMNQESILKAAKQTGADAVHPGYGFLSENAEFVHAVDSLGLTFIGPDADIVALMGDKIKARETMKQAGVPIVPGSDGAVGLEEAKVVAGTIGYPVMLKASAGGGGIGMQLCCNEEQLVGAFSSNQARARAYFGDSAMFVEKAIENGRHIEVQIFGDSFGNIVHLYERDCSTQRRNQKVIEESPSPFISEKTRKAITDAAVTAAKFVNYKNAGTIEFIMDEEENFYFLEMNTRLQVEHPVTEMQTGIDLVEWQLIVADGKRLPLEQSDIAYAGHSMEFRLYAEDPETFLPSPGRLTAFRFPAVEGVRIDTGYEEGSSVTPFYDPMIAKIIVSGYDRQEVLQKASHLFEKCDIKGIKTNYPLFERLVQSGDFYKGQYTTQLLK</sequence>
<dbReference type="InterPro" id="IPR011761">
    <property type="entry name" value="ATP-grasp"/>
</dbReference>
<dbReference type="SUPFAM" id="SSF51246">
    <property type="entry name" value="Rudiment single hybrid motif"/>
    <property type="match status" value="1"/>
</dbReference>
<feature type="domain" description="Biotin carboxylation" evidence="8">
    <location>
        <begin position="1"/>
        <end position="439"/>
    </location>
</feature>
<evidence type="ECO:0000259" key="8">
    <source>
        <dbReference type="PROSITE" id="PS50979"/>
    </source>
</evidence>
<dbReference type="InterPro" id="IPR050856">
    <property type="entry name" value="Biotin_carboxylase_complex"/>
</dbReference>
<dbReference type="PROSITE" id="PS00867">
    <property type="entry name" value="CPSASE_2"/>
    <property type="match status" value="1"/>
</dbReference>
<dbReference type="Gene3D" id="3.30.1490.20">
    <property type="entry name" value="ATP-grasp fold, A domain"/>
    <property type="match status" value="1"/>
</dbReference>